<gene>
    <name evidence="1" type="ORF">P5673_028417</name>
</gene>
<feature type="non-terminal residue" evidence="1">
    <location>
        <position position="1"/>
    </location>
</feature>
<dbReference type="Proteomes" id="UP001249851">
    <property type="component" value="Unassembled WGS sequence"/>
</dbReference>
<accession>A0AAD9UV94</accession>
<protein>
    <recommendedName>
        <fullName evidence="3">Reverse transcriptase</fullName>
    </recommendedName>
</protein>
<dbReference type="EMBL" id="JARQWQ010000105">
    <property type="protein sequence ID" value="KAK2550895.1"/>
    <property type="molecule type" value="Genomic_DNA"/>
</dbReference>
<comment type="caution">
    <text evidence="1">The sequence shown here is derived from an EMBL/GenBank/DDBJ whole genome shotgun (WGS) entry which is preliminary data.</text>
</comment>
<sequence>SVYDYRRGDFEGLRSALQSVNLSNVVQDNNTIEQDWTLWKDTFLAAVADFIPLKTLRKRNGPPCSYLGMKFTLRARAKRLIRESRANYFESLDIRSQPKRFWSCVTQLLTALDHIGAYLDTGKHTDVIHLDMSKTFG</sequence>
<keyword evidence="2" id="KW-1185">Reference proteome</keyword>
<evidence type="ECO:0000313" key="2">
    <source>
        <dbReference type="Proteomes" id="UP001249851"/>
    </source>
</evidence>
<reference evidence="1" key="1">
    <citation type="journal article" date="2023" name="G3 (Bethesda)">
        <title>Whole genome assembly and annotation of the endangered Caribbean coral Acropora cervicornis.</title>
        <authorList>
            <person name="Selwyn J.D."/>
            <person name="Vollmer S.V."/>
        </authorList>
    </citation>
    <scope>NUCLEOTIDE SEQUENCE</scope>
    <source>
        <strain evidence="1">K2</strain>
    </source>
</reference>
<proteinExistence type="predicted"/>
<evidence type="ECO:0000313" key="1">
    <source>
        <dbReference type="EMBL" id="KAK2550895.1"/>
    </source>
</evidence>
<reference evidence="1" key="2">
    <citation type="journal article" date="2023" name="Science">
        <title>Genomic signatures of disease resistance in endangered staghorn corals.</title>
        <authorList>
            <person name="Vollmer S.V."/>
            <person name="Selwyn J.D."/>
            <person name="Despard B.A."/>
            <person name="Roesel C.L."/>
        </authorList>
    </citation>
    <scope>NUCLEOTIDE SEQUENCE</scope>
    <source>
        <strain evidence="1">K2</strain>
    </source>
</reference>
<evidence type="ECO:0008006" key="3">
    <source>
        <dbReference type="Google" id="ProtNLM"/>
    </source>
</evidence>
<name>A0AAD9UV94_ACRCE</name>
<feature type="non-terminal residue" evidence="1">
    <location>
        <position position="137"/>
    </location>
</feature>
<dbReference type="AlphaFoldDB" id="A0AAD9UV94"/>
<organism evidence="1 2">
    <name type="scientific">Acropora cervicornis</name>
    <name type="common">Staghorn coral</name>
    <dbReference type="NCBI Taxonomy" id="6130"/>
    <lineage>
        <taxon>Eukaryota</taxon>
        <taxon>Metazoa</taxon>
        <taxon>Cnidaria</taxon>
        <taxon>Anthozoa</taxon>
        <taxon>Hexacorallia</taxon>
        <taxon>Scleractinia</taxon>
        <taxon>Astrocoeniina</taxon>
        <taxon>Acroporidae</taxon>
        <taxon>Acropora</taxon>
    </lineage>
</organism>